<evidence type="ECO:0000256" key="13">
    <source>
        <dbReference type="PROSITE-ProRule" id="PRU00110"/>
    </source>
</evidence>
<keyword evidence="7" id="KW-0808">Transferase</keyword>
<evidence type="ECO:0000313" key="20">
    <source>
        <dbReference type="Proteomes" id="UP000272117"/>
    </source>
</evidence>
<feature type="domain" description="Response regulatory" evidence="17">
    <location>
        <begin position="604"/>
        <end position="719"/>
    </location>
</feature>
<dbReference type="InterPro" id="IPR036641">
    <property type="entry name" value="HPT_dom_sf"/>
</dbReference>
<dbReference type="SUPFAM" id="SSF52172">
    <property type="entry name" value="CheY-like"/>
    <property type="match status" value="1"/>
</dbReference>
<dbReference type="SUPFAM" id="SSF47226">
    <property type="entry name" value="Histidine-containing phosphotransfer domain, HPT domain"/>
    <property type="match status" value="1"/>
</dbReference>
<keyword evidence="9" id="KW-0418">Kinase</keyword>
<dbReference type="SMART" id="SM00388">
    <property type="entry name" value="HisKA"/>
    <property type="match status" value="1"/>
</dbReference>
<dbReference type="InterPro" id="IPR001789">
    <property type="entry name" value="Sig_transdc_resp-reg_receiver"/>
</dbReference>
<dbReference type="Pfam" id="PF02518">
    <property type="entry name" value="HATPase_c"/>
    <property type="match status" value="1"/>
</dbReference>
<dbReference type="GO" id="GO:0005886">
    <property type="term" value="C:plasma membrane"/>
    <property type="evidence" value="ECO:0007669"/>
    <property type="project" value="UniProtKB-SubCell"/>
</dbReference>
<dbReference type="Pfam" id="PF00072">
    <property type="entry name" value="Response_reg"/>
    <property type="match status" value="1"/>
</dbReference>
<dbReference type="InterPro" id="IPR004358">
    <property type="entry name" value="Sig_transdc_His_kin-like_C"/>
</dbReference>
<dbReference type="AlphaFoldDB" id="A0A3M9MAP3"/>
<dbReference type="SUPFAM" id="SSF47384">
    <property type="entry name" value="Homodimeric domain of signal transducing histidine kinase"/>
    <property type="match status" value="1"/>
</dbReference>
<evidence type="ECO:0000313" key="19">
    <source>
        <dbReference type="EMBL" id="RNI22639.1"/>
    </source>
</evidence>
<dbReference type="PROSITE" id="PS50894">
    <property type="entry name" value="HPT"/>
    <property type="match status" value="1"/>
</dbReference>
<evidence type="ECO:0000256" key="9">
    <source>
        <dbReference type="ARBA" id="ARBA00022777"/>
    </source>
</evidence>
<name>A0A3M9MAP3_9BACT</name>
<dbReference type="InterPro" id="IPR003661">
    <property type="entry name" value="HisK_dim/P_dom"/>
</dbReference>
<comment type="catalytic activity">
    <reaction evidence="1">
        <text>ATP + protein L-histidine = ADP + protein N-phospho-L-histidine.</text>
        <dbReference type="EC" id="2.7.13.3"/>
    </reaction>
</comment>
<keyword evidence="11 15" id="KW-1133">Transmembrane helix</keyword>
<accession>A0A3M9MAP3</accession>
<dbReference type="PROSITE" id="PS50109">
    <property type="entry name" value="HIS_KIN"/>
    <property type="match status" value="1"/>
</dbReference>
<keyword evidence="8 15" id="KW-0812">Transmembrane</keyword>
<keyword evidence="10" id="KW-0547">Nucleotide-binding</keyword>
<feature type="modified residue" description="Phosphohistidine" evidence="13">
    <location>
        <position position="785"/>
    </location>
</feature>
<dbReference type="CDD" id="cd16922">
    <property type="entry name" value="HATPase_EvgS-ArcB-TorS-like"/>
    <property type="match status" value="1"/>
</dbReference>
<evidence type="ECO:0000256" key="2">
    <source>
        <dbReference type="ARBA" id="ARBA00004429"/>
    </source>
</evidence>
<dbReference type="Pfam" id="PF00512">
    <property type="entry name" value="HisKA"/>
    <property type="match status" value="1"/>
</dbReference>
<gene>
    <name evidence="19" type="ORF">EFB08_21325</name>
</gene>
<evidence type="ECO:0000259" key="18">
    <source>
        <dbReference type="PROSITE" id="PS50894"/>
    </source>
</evidence>
<dbReference type="PANTHER" id="PTHR43047:SF64">
    <property type="entry name" value="HISTIDINE KINASE CONTAINING CHEY-HOMOLOGOUS RECEIVER DOMAIN AND PAS DOMAIN-RELATED"/>
    <property type="match status" value="1"/>
</dbReference>
<keyword evidence="20" id="KW-1185">Reference proteome</keyword>
<dbReference type="RefSeq" id="WP_123128995.1">
    <property type="nucleotide sequence ID" value="NZ_RJJD01000021.1"/>
</dbReference>
<feature type="domain" description="Histidine kinase" evidence="16">
    <location>
        <begin position="362"/>
        <end position="580"/>
    </location>
</feature>
<dbReference type="InterPro" id="IPR003594">
    <property type="entry name" value="HATPase_dom"/>
</dbReference>
<dbReference type="SMART" id="SM00387">
    <property type="entry name" value="HATPase_c"/>
    <property type="match status" value="1"/>
</dbReference>
<evidence type="ECO:0000256" key="7">
    <source>
        <dbReference type="ARBA" id="ARBA00022679"/>
    </source>
</evidence>
<evidence type="ECO:0000259" key="17">
    <source>
        <dbReference type="PROSITE" id="PS50110"/>
    </source>
</evidence>
<dbReference type="PROSITE" id="PS50110">
    <property type="entry name" value="RESPONSE_REGULATORY"/>
    <property type="match status" value="1"/>
</dbReference>
<keyword evidence="5" id="KW-0997">Cell inner membrane</keyword>
<evidence type="ECO:0000256" key="11">
    <source>
        <dbReference type="ARBA" id="ARBA00022989"/>
    </source>
</evidence>
<evidence type="ECO:0000256" key="12">
    <source>
        <dbReference type="ARBA" id="ARBA00023136"/>
    </source>
</evidence>
<evidence type="ECO:0000256" key="6">
    <source>
        <dbReference type="ARBA" id="ARBA00022553"/>
    </source>
</evidence>
<dbReference type="GO" id="GO:0000155">
    <property type="term" value="F:phosphorelay sensor kinase activity"/>
    <property type="evidence" value="ECO:0007669"/>
    <property type="project" value="InterPro"/>
</dbReference>
<dbReference type="Gene3D" id="3.40.50.2300">
    <property type="match status" value="1"/>
</dbReference>
<feature type="modified residue" description="4-aspartylphosphate" evidence="14">
    <location>
        <position position="653"/>
    </location>
</feature>
<evidence type="ECO:0000256" key="1">
    <source>
        <dbReference type="ARBA" id="ARBA00000085"/>
    </source>
</evidence>
<keyword evidence="10" id="KW-0067">ATP-binding</keyword>
<evidence type="ECO:0000256" key="15">
    <source>
        <dbReference type="SAM" id="Phobius"/>
    </source>
</evidence>
<feature type="transmembrane region" description="Helical" evidence="15">
    <location>
        <begin position="313"/>
        <end position="333"/>
    </location>
</feature>
<dbReference type="FunFam" id="3.30.565.10:FF:000010">
    <property type="entry name" value="Sensor histidine kinase RcsC"/>
    <property type="match status" value="1"/>
</dbReference>
<feature type="domain" description="HPt" evidence="18">
    <location>
        <begin position="746"/>
        <end position="850"/>
    </location>
</feature>
<evidence type="ECO:0000256" key="8">
    <source>
        <dbReference type="ARBA" id="ARBA00022692"/>
    </source>
</evidence>
<dbReference type="SMART" id="SM00448">
    <property type="entry name" value="REC"/>
    <property type="match status" value="1"/>
</dbReference>
<dbReference type="InterPro" id="IPR036097">
    <property type="entry name" value="HisK_dim/P_sf"/>
</dbReference>
<keyword evidence="6 14" id="KW-0597">Phosphoprotein</keyword>
<proteinExistence type="predicted"/>
<dbReference type="EC" id="2.7.13.3" evidence="3"/>
<evidence type="ECO:0000256" key="10">
    <source>
        <dbReference type="ARBA" id="ARBA00022840"/>
    </source>
</evidence>
<dbReference type="InterPro" id="IPR036890">
    <property type="entry name" value="HATPase_C_sf"/>
</dbReference>
<dbReference type="InterPro" id="IPR008207">
    <property type="entry name" value="Sig_transdc_His_kin_Hpt_dom"/>
</dbReference>
<evidence type="ECO:0000259" key="16">
    <source>
        <dbReference type="PROSITE" id="PS50109"/>
    </source>
</evidence>
<dbReference type="CDD" id="cd00082">
    <property type="entry name" value="HisKA"/>
    <property type="match status" value="1"/>
</dbReference>
<sequence length="850" mass="94468">MSQGQTTFSLLSIRNKIIAAVLLGVLAVALSWSITHRGFQEILGTVETVSAPNEKLRTVNSLFQSISQLDQLQRAHANRAPIKGKHLFREKRKQLQLTLDSLRTYCAGNAQQLRFLDSLETKLKKREKLYTGYVTLRADLTRNEALSRRISAISRVITKSKPQIDSTVVTASKKITTTTILPSDSQVAGAAPKPKGSFFTRLFRGRKGEELPAALKQVEEELEVHVDTLSVARQDSVIWKVEKMMRRVEKEHHQRTNLLLSREMSWITANSQLHSQLLSILRAIEKEEVAAMLQNNQAAKGVVNGSISRINRIMVLFSLGSLVLVFLIFLDLARSNKYRKALILAKEEAEQLSQVKQQFLANMSHEIRTPLQTILGFSEQVRTQEYPSSKVLEAIYQSSEHLLHIVNEVLDYSRIVSGKFTFEQRPFDVRQLVTEVVDSMQITAQQNMLNLELEYQVPGPKMYIGDAFRLRQILYNLIGNALKFTQAGGVFVTVSAKDTQNGADFLFEVKDTGSGIPPDKLSCIFESFEQADVSVGRTHGGTGLGLSIVKALAEGQGGSVAVHSEVDKGSVFQVCLPMDRASQEISLLANLPAGKPETHFDPGKVLVVDDDAFILHLCGAIFRKNSIDHTCTLDATSVLQTDLDDEITLVLLDIRMPVINGLELCRALRKKTKPGLKIYALTAEALPEEHEAILAQGFDGLLMKPFREQELMALVHGDRSTQSESVEEPQEVELDLGPLRAMLGHDEDALKAVLEQFISETGQDLRELSQAISLKNSASAREVVHRLAGRTGQLGANHLSSQLRNMEIFLVKSEPDAGQQIPIQHLIDEVTRLKKAIQEEVAEMGELVEG</sequence>
<dbReference type="CDD" id="cd17546">
    <property type="entry name" value="REC_hyHK_CKI1_RcsC-like"/>
    <property type="match status" value="1"/>
</dbReference>
<dbReference type="InterPro" id="IPR005467">
    <property type="entry name" value="His_kinase_dom"/>
</dbReference>
<dbReference type="Proteomes" id="UP000272117">
    <property type="component" value="Unassembled WGS sequence"/>
</dbReference>
<evidence type="ECO:0000256" key="5">
    <source>
        <dbReference type="ARBA" id="ARBA00022519"/>
    </source>
</evidence>
<dbReference type="SUPFAM" id="SSF55874">
    <property type="entry name" value="ATPase domain of HSP90 chaperone/DNA topoisomerase II/histidine kinase"/>
    <property type="match status" value="1"/>
</dbReference>
<dbReference type="PANTHER" id="PTHR43047">
    <property type="entry name" value="TWO-COMPONENT HISTIDINE PROTEIN KINASE"/>
    <property type="match status" value="1"/>
</dbReference>
<keyword evidence="4" id="KW-1003">Cell membrane</keyword>
<dbReference type="PRINTS" id="PR00344">
    <property type="entry name" value="BCTRLSENSOR"/>
</dbReference>
<evidence type="ECO:0000256" key="3">
    <source>
        <dbReference type="ARBA" id="ARBA00012438"/>
    </source>
</evidence>
<dbReference type="InterPro" id="IPR011006">
    <property type="entry name" value="CheY-like_superfamily"/>
</dbReference>
<keyword evidence="12 15" id="KW-0472">Membrane</keyword>
<dbReference type="Gene3D" id="3.30.565.10">
    <property type="entry name" value="Histidine kinase-like ATPase, C-terminal domain"/>
    <property type="match status" value="1"/>
</dbReference>
<reference evidence="19 20" key="1">
    <citation type="submission" date="2018-11" db="EMBL/GenBank/DDBJ databases">
        <title>Rufibacter latericius sp. nov., isolated from water in Baiyang Lake.</title>
        <authorList>
            <person name="Yang Y."/>
        </authorList>
    </citation>
    <scope>NUCLEOTIDE SEQUENCE [LARGE SCALE GENOMIC DNA]</scope>
    <source>
        <strain evidence="19 20">R-22-1c-1</strain>
    </source>
</reference>
<dbReference type="Pfam" id="PF01627">
    <property type="entry name" value="Hpt"/>
    <property type="match status" value="1"/>
</dbReference>
<dbReference type="Gene3D" id="1.10.287.130">
    <property type="match status" value="1"/>
</dbReference>
<comment type="subcellular location">
    <subcellularLocation>
        <location evidence="2">Cell inner membrane</location>
        <topology evidence="2">Multi-pass membrane protein</topology>
    </subcellularLocation>
</comment>
<comment type="caution">
    <text evidence="19">The sequence shown here is derived from an EMBL/GenBank/DDBJ whole genome shotgun (WGS) entry which is preliminary data.</text>
</comment>
<organism evidence="19 20">
    <name type="scientific">Rufibacter latericius</name>
    <dbReference type="NCBI Taxonomy" id="2487040"/>
    <lineage>
        <taxon>Bacteria</taxon>
        <taxon>Pseudomonadati</taxon>
        <taxon>Bacteroidota</taxon>
        <taxon>Cytophagia</taxon>
        <taxon>Cytophagales</taxon>
        <taxon>Hymenobacteraceae</taxon>
        <taxon>Rufibacter</taxon>
    </lineage>
</organism>
<dbReference type="Gene3D" id="1.20.120.160">
    <property type="entry name" value="HPT domain"/>
    <property type="match status" value="1"/>
</dbReference>
<dbReference type="OrthoDB" id="9797097at2"/>
<dbReference type="EMBL" id="RJJD01000021">
    <property type="protein sequence ID" value="RNI22639.1"/>
    <property type="molecule type" value="Genomic_DNA"/>
</dbReference>
<protein>
    <recommendedName>
        <fullName evidence="3">histidine kinase</fullName>
        <ecNumber evidence="3">2.7.13.3</ecNumber>
    </recommendedName>
</protein>
<evidence type="ECO:0000256" key="4">
    <source>
        <dbReference type="ARBA" id="ARBA00022475"/>
    </source>
</evidence>
<evidence type="ECO:0000256" key="14">
    <source>
        <dbReference type="PROSITE-ProRule" id="PRU00169"/>
    </source>
</evidence>